<dbReference type="Pfam" id="PF00650">
    <property type="entry name" value="CRAL_TRIO"/>
    <property type="match status" value="1"/>
</dbReference>
<evidence type="ECO:0000259" key="2">
    <source>
        <dbReference type="PROSITE" id="PS50191"/>
    </source>
</evidence>
<keyword evidence="1" id="KW-0732">Signal</keyword>
<dbReference type="PANTHER" id="PTHR23324:SF83">
    <property type="entry name" value="SEC14-LIKE PROTEIN 2"/>
    <property type="match status" value="1"/>
</dbReference>
<protein>
    <recommendedName>
        <fullName evidence="2">CRAL-TRIO domain-containing protein</fullName>
    </recommendedName>
</protein>
<dbReference type="SUPFAM" id="SSF46938">
    <property type="entry name" value="CRAL/TRIO N-terminal domain"/>
    <property type="match status" value="1"/>
</dbReference>
<dbReference type="PANTHER" id="PTHR23324">
    <property type="entry name" value="SEC14 RELATED PROTEIN"/>
    <property type="match status" value="1"/>
</dbReference>
<feature type="chain" id="PRO_5046886276" description="CRAL-TRIO domain-containing protein" evidence="1">
    <location>
        <begin position="21"/>
        <end position="273"/>
    </location>
</feature>
<dbReference type="InterPro" id="IPR036273">
    <property type="entry name" value="CRAL/TRIO_N_dom_sf"/>
</dbReference>
<dbReference type="SMART" id="SM01100">
    <property type="entry name" value="CRAL_TRIO_N"/>
    <property type="match status" value="1"/>
</dbReference>
<dbReference type="InterPro" id="IPR001251">
    <property type="entry name" value="CRAL-TRIO_dom"/>
</dbReference>
<dbReference type="SUPFAM" id="SSF52087">
    <property type="entry name" value="CRAL/TRIO domain"/>
    <property type="match status" value="1"/>
</dbReference>
<feature type="domain" description="CRAL-TRIO" evidence="2">
    <location>
        <begin position="103"/>
        <end position="273"/>
    </location>
</feature>
<accession>A0ABP1Q2J9</accession>
<reference evidence="3 4" key="1">
    <citation type="submission" date="2024-08" db="EMBL/GenBank/DDBJ databases">
        <authorList>
            <person name="Cucini C."/>
            <person name="Frati F."/>
        </authorList>
    </citation>
    <scope>NUCLEOTIDE SEQUENCE [LARGE SCALE GENOMIC DNA]</scope>
</reference>
<dbReference type="InterPro" id="IPR011074">
    <property type="entry name" value="CRAL/TRIO_N_dom"/>
</dbReference>
<dbReference type="CDD" id="cd00170">
    <property type="entry name" value="SEC14"/>
    <property type="match status" value="1"/>
</dbReference>
<proteinExistence type="predicted"/>
<sequence>MNAQLFALIFFLNVINFAISAVVSASSDVVDKELILTEKEKIAFEKFRAAIMPKLEIEMMKHDLYLLRYIRAKNLNVEKAKRDMLEMLEFIRVNNIATIMDEDFSDMTDDYPFDMDILDLKGRPVGYLSTDGAWNIRRLVLQGKQARLRHYLCKLIFGLMFKLVEINKTQPNVTKFSMIFNFDGFNAVQHGCPLCVSTYLTFLELYEKYLPACTEDILMINSPTPVYMLINIIRPVLSEHTSRALKIFGQNKRVWKPYLDARIDPDKLPDLLE</sequence>
<evidence type="ECO:0000256" key="1">
    <source>
        <dbReference type="SAM" id="SignalP"/>
    </source>
</evidence>
<dbReference type="InterPro" id="IPR051064">
    <property type="entry name" value="SEC14/CRAL-TRIO_domain"/>
</dbReference>
<dbReference type="EMBL" id="CAXLJM020000014">
    <property type="protein sequence ID" value="CAL8079998.1"/>
    <property type="molecule type" value="Genomic_DNA"/>
</dbReference>
<dbReference type="Proteomes" id="UP001642540">
    <property type="component" value="Unassembled WGS sequence"/>
</dbReference>
<keyword evidence="4" id="KW-1185">Reference proteome</keyword>
<feature type="signal peptide" evidence="1">
    <location>
        <begin position="1"/>
        <end position="20"/>
    </location>
</feature>
<evidence type="ECO:0000313" key="4">
    <source>
        <dbReference type="Proteomes" id="UP001642540"/>
    </source>
</evidence>
<dbReference type="InterPro" id="IPR036865">
    <property type="entry name" value="CRAL-TRIO_dom_sf"/>
</dbReference>
<organism evidence="3 4">
    <name type="scientific">Orchesella dallaii</name>
    <dbReference type="NCBI Taxonomy" id="48710"/>
    <lineage>
        <taxon>Eukaryota</taxon>
        <taxon>Metazoa</taxon>
        <taxon>Ecdysozoa</taxon>
        <taxon>Arthropoda</taxon>
        <taxon>Hexapoda</taxon>
        <taxon>Collembola</taxon>
        <taxon>Entomobryomorpha</taxon>
        <taxon>Entomobryoidea</taxon>
        <taxon>Orchesellidae</taxon>
        <taxon>Orchesellinae</taxon>
        <taxon>Orchesella</taxon>
    </lineage>
</organism>
<name>A0ABP1Q2J9_9HEXA</name>
<gene>
    <name evidence="3" type="ORF">ODALV1_LOCUS4524</name>
</gene>
<dbReference type="PROSITE" id="PS50191">
    <property type="entry name" value="CRAL_TRIO"/>
    <property type="match status" value="1"/>
</dbReference>
<evidence type="ECO:0000313" key="3">
    <source>
        <dbReference type="EMBL" id="CAL8079998.1"/>
    </source>
</evidence>
<comment type="caution">
    <text evidence="3">The sequence shown here is derived from an EMBL/GenBank/DDBJ whole genome shotgun (WGS) entry which is preliminary data.</text>
</comment>
<dbReference type="Gene3D" id="3.40.525.10">
    <property type="entry name" value="CRAL-TRIO lipid binding domain"/>
    <property type="match status" value="1"/>
</dbReference>